<sequence>MCCILFQLNSSAGSSQDTPNTKQLRKPYLLSEMGARNQDISSQDFVQIKMPPSPTSSLKKVNIIPKPSPSNAKTNTSPGPSLPKAKTSTKHILPKRSVKYKVSSSDMEKAASLGPGEPSDKPSILRSWSLSKIFTPKMNRTSSLPLPPIARANSETICGGNLLPVSSVLRANSESICGENFAPVATVPHANSETTREGNLLPANPISRANSETIYGSNFTGTQNTKGAHSHIARSLSVPSLNKLTSTRKMDSFIRVIPSPRTRDRNQTSTTAAAEDDENYETDGEDIPEEEAVCRICLVEVCEGGETLKLECNCKGELALAHKECAIKWFSIKGCKTCEVCKHEVKNLPVKLLRVQSVQNRNTGAIGAPYMEVNGFRVWQEVPILVIVSILLYFCFLEELLVETTDMGMGSVALSIPFSCILGFLAAMTSSTMVKGRFVWLYAAMQFSLVVIFAHLFFFMVHKEPILLIILATFAGFGVAMGGSIIFFELLKWRRRLHVSSN</sequence>
<organism evidence="7">
    <name type="scientific">Daucus carota subsp. sativus</name>
    <name type="common">Carrot</name>
    <dbReference type="NCBI Taxonomy" id="79200"/>
    <lineage>
        <taxon>Eukaryota</taxon>
        <taxon>Viridiplantae</taxon>
        <taxon>Streptophyta</taxon>
        <taxon>Embryophyta</taxon>
        <taxon>Tracheophyta</taxon>
        <taxon>Spermatophyta</taxon>
        <taxon>Magnoliopsida</taxon>
        <taxon>eudicotyledons</taxon>
        <taxon>Gunneridae</taxon>
        <taxon>Pentapetalae</taxon>
        <taxon>asterids</taxon>
        <taxon>campanulids</taxon>
        <taxon>Apiales</taxon>
        <taxon>Apiaceae</taxon>
        <taxon>Apioideae</taxon>
        <taxon>Scandiceae</taxon>
        <taxon>Daucinae</taxon>
        <taxon>Daucus</taxon>
        <taxon>Daucus sect. Daucus</taxon>
    </lineage>
</organism>
<feature type="compositionally biased region" description="Acidic residues" evidence="4">
    <location>
        <begin position="274"/>
        <end position="285"/>
    </location>
</feature>
<evidence type="ECO:0000256" key="5">
    <source>
        <dbReference type="SAM" id="Phobius"/>
    </source>
</evidence>
<dbReference type="SMART" id="SM00744">
    <property type="entry name" value="RINGv"/>
    <property type="match status" value="1"/>
</dbReference>
<protein>
    <recommendedName>
        <fullName evidence="6">RING-CH-type domain-containing protein</fullName>
    </recommendedName>
</protein>
<proteinExistence type="predicted"/>
<keyword evidence="5" id="KW-0812">Transmembrane</keyword>
<evidence type="ECO:0000256" key="2">
    <source>
        <dbReference type="ARBA" id="ARBA00022771"/>
    </source>
</evidence>
<dbReference type="GO" id="GO:0008270">
    <property type="term" value="F:zinc ion binding"/>
    <property type="evidence" value="ECO:0007669"/>
    <property type="project" value="UniProtKB-KW"/>
</dbReference>
<dbReference type="EMBL" id="LNRQ01000005">
    <property type="protein sequence ID" value="KZM95572.1"/>
    <property type="molecule type" value="Genomic_DNA"/>
</dbReference>
<dbReference type="CDD" id="cd16495">
    <property type="entry name" value="RING_CH-C4HC3_MARCH"/>
    <property type="match status" value="1"/>
</dbReference>
<feature type="transmembrane region" description="Helical" evidence="5">
    <location>
        <begin position="382"/>
        <end position="402"/>
    </location>
</feature>
<keyword evidence="3" id="KW-0862">Zinc</keyword>
<keyword evidence="2" id="KW-0863">Zinc-finger</keyword>
<feature type="region of interest" description="Disordered" evidence="4">
    <location>
        <begin position="258"/>
        <end position="285"/>
    </location>
</feature>
<evidence type="ECO:0000256" key="3">
    <source>
        <dbReference type="ARBA" id="ARBA00022833"/>
    </source>
</evidence>
<gene>
    <name evidence="7" type="ORF">DCAR_018814</name>
</gene>
<dbReference type="AlphaFoldDB" id="A0A162A3B1"/>
<dbReference type="SUPFAM" id="SSF57850">
    <property type="entry name" value="RING/U-box"/>
    <property type="match status" value="1"/>
</dbReference>
<reference evidence="7" key="1">
    <citation type="journal article" date="2016" name="Nat. Genet.">
        <title>A high-quality carrot genome assembly provides new insights into carotenoid accumulation and asterid genome evolution.</title>
        <authorList>
            <person name="Iorizzo M."/>
            <person name="Ellison S."/>
            <person name="Senalik D."/>
            <person name="Zeng P."/>
            <person name="Satapoomin P."/>
            <person name="Huang J."/>
            <person name="Bowman M."/>
            <person name="Iovene M."/>
            <person name="Sanseverino W."/>
            <person name="Cavagnaro P."/>
            <person name="Yildiz M."/>
            <person name="Macko-Podgorni A."/>
            <person name="Moranska E."/>
            <person name="Grzebelus E."/>
            <person name="Grzebelus D."/>
            <person name="Ashrafi H."/>
            <person name="Zheng Z."/>
            <person name="Cheng S."/>
            <person name="Spooner D."/>
            <person name="Van Deynze A."/>
            <person name="Simon P."/>
        </authorList>
    </citation>
    <scope>NUCLEOTIDE SEQUENCE [LARGE SCALE GENOMIC DNA]</scope>
    <source>
        <tissue evidence="7">Leaf</tissue>
    </source>
</reference>
<evidence type="ECO:0000256" key="1">
    <source>
        <dbReference type="ARBA" id="ARBA00022723"/>
    </source>
</evidence>
<feature type="transmembrane region" description="Helical" evidence="5">
    <location>
        <begin position="466"/>
        <end position="488"/>
    </location>
</feature>
<dbReference type="PANTHER" id="PTHR46158:SF1">
    <property type="entry name" value="RING_U-BOX SUPERFAMILY PROTEIN"/>
    <property type="match status" value="1"/>
</dbReference>
<accession>A0A162A3B1</accession>
<evidence type="ECO:0000313" key="7">
    <source>
        <dbReference type="EMBL" id="KZM95572.1"/>
    </source>
</evidence>
<feature type="transmembrane region" description="Helical" evidence="5">
    <location>
        <begin position="439"/>
        <end position="460"/>
    </location>
</feature>
<comment type="caution">
    <text evidence="7">The sequence shown here is derived from an EMBL/GenBank/DDBJ whole genome shotgun (WGS) entry which is preliminary data.</text>
</comment>
<keyword evidence="5" id="KW-1133">Transmembrane helix</keyword>
<feature type="transmembrane region" description="Helical" evidence="5">
    <location>
        <begin position="408"/>
        <end position="427"/>
    </location>
</feature>
<name>A0A162A3B1_DAUCS</name>
<evidence type="ECO:0000256" key="4">
    <source>
        <dbReference type="SAM" id="MobiDB-lite"/>
    </source>
</evidence>
<keyword evidence="1" id="KW-0479">Metal-binding</keyword>
<dbReference type="PANTHER" id="PTHR46158">
    <property type="entry name" value="OS02G0165000 PROTEIN"/>
    <property type="match status" value="1"/>
</dbReference>
<keyword evidence="5" id="KW-0472">Membrane</keyword>
<dbReference type="Pfam" id="PF12906">
    <property type="entry name" value="RINGv"/>
    <property type="match status" value="1"/>
</dbReference>
<feature type="compositionally biased region" description="Basic residues" evidence="4">
    <location>
        <begin position="87"/>
        <end position="99"/>
    </location>
</feature>
<dbReference type="InterPro" id="IPR013083">
    <property type="entry name" value="Znf_RING/FYVE/PHD"/>
</dbReference>
<evidence type="ECO:0000259" key="6">
    <source>
        <dbReference type="PROSITE" id="PS51292"/>
    </source>
</evidence>
<dbReference type="PROSITE" id="PS51292">
    <property type="entry name" value="ZF_RING_CH"/>
    <property type="match status" value="1"/>
</dbReference>
<feature type="compositionally biased region" description="Polar residues" evidence="4">
    <location>
        <begin position="69"/>
        <end position="79"/>
    </location>
</feature>
<dbReference type="Gramene" id="KZM95572">
    <property type="protein sequence ID" value="KZM95572"/>
    <property type="gene ID" value="DCAR_018814"/>
</dbReference>
<dbReference type="Gene3D" id="3.30.40.10">
    <property type="entry name" value="Zinc/RING finger domain, C3HC4 (zinc finger)"/>
    <property type="match status" value="1"/>
</dbReference>
<dbReference type="InterPro" id="IPR011016">
    <property type="entry name" value="Znf_RING-CH"/>
</dbReference>
<feature type="region of interest" description="Disordered" evidence="4">
    <location>
        <begin position="47"/>
        <end position="122"/>
    </location>
</feature>
<feature type="domain" description="RING-CH-type" evidence="6">
    <location>
        <begin position="286"/>
        <end position="348"/>
    </location>
</feature>